<keyword evidence="4" id="KW-1185">Reference proteome</keyword>
<feature type="transmembrane region" description="Helical" evidence="1">
    <location>
        <begin position="569"/>
        <end position="588"/>
    </location>
</feature>
<organism evidence="3 4">
    <name type="scientific">Tetradesmus obliquus</name>
    <name type="common">Green alga</name>
    <name type="synonym">Acutodesmus obliquus</name>
    <dbReference type="NCBI Taxonomy" id="3088"/>
    <lineage>
        <taxon>Eukaryota</taxon>
        <taxon>Viridiplantae</taxon>
        <taxon>Chlorophyta</taxon>
        <taxon>core chlorophytes</taxon>
        <taxon>Chlorophyceae</taxon>
        <taxon>CS clade</taxon>
        <taxon>Sphaeropleales</taxon>
        <taxon>Scenedesmaceae</taxon>
        <taxon>Tetradesmus</taxon>
    </lineage>
</organism>
<sequence length="620" mass="65834">MSSQKTHETLKLLVRGDLVAVQPAAADGRQAETLSVDLSSGHVQRSEAALLGASADNVLALIGIFNFKAGSVLAAVTQAEKVAVLYGQPVFKVTATKLIKPSATFDAGERRLLAYLTDALNPTGTGRNVFFAYHLDLTLHAQALADVLANPAAASKSIAARADRRFFWNRVMAAPIMEAGGDAFALPMIVGSIGQLADVPAAAHGKAVSLTLTLIARRSADRAGTRHWRRGADTSGAVANFVETEQLVTLDGGRVVASYVQVRGSIPLLWSQIPNIKYKPTTRLLAAGSPTSAAFDAHFDALLAKYKGVSCVDLVNQTGSEGLLEAAFAGQAKRYASSRSAALTYTAFDFHKELGAANYARLSVLWGRLQPEFARYGQFMTGTQHNSRQEGVFRTNCVDCLDRTNVVQGLLARHALEALLAQLGVLGAGEELAAVLPRVEQQFKVLWADHGDDIARQYAGTGALKSGFTRTGKRTIGGLLDDGVKSMVRYYLNNFQDGHKQDALDLLSGVYKVKKDVKLTFQRQHSPLLPIVVALAALGYALTSAAALAEHHSDSNSTSTSSNDSAIKSLGQHVIAPLLLAAGLLALVGKHGRMLVDRPQLCPQLAHTVAAAESGAAAKQ</sequence>
<dbReference type="STRING" id="3088.A0A383VW86"/>
<dbReference type="PANTHER" id="PTHR45662">
    <property type="entry name" value="PHOSPHATIDYLINOSITIDE PHOSPHATASE SAC1"/>
    <property type="match status" value="1"/>
</dbReference>
<proteinExistence type="predicted"/>
<evidence type="ECO:0000259" key="2">
    <source>
        <dbReference type="PROSITE" id="PS50275"/>
    </source>
</evidence>
<reference evidence="3 4" key="1">
    <citation type="submission" date="2016-10" db="EMBL/GenBank/DDBJ databases">
        <authorList>
            <person name="Cai Z."/>
        </authorList>
    </citation>
    <scope>NUCLEOTIDE SEQUENCE [LARGE SCALE GENOMIC DNA]</scope>
</reference>
<gene>
    <name evidence="3" type="ORF">BQ4739_LOCUS9366</name>
</gene>
<name>A0A383VW86_TETOB</name>
<accession>A0A383VW86</accession>
<evidence type="ECO:0000313" key="4">
    <source>
        <dbReference type="Proteomes" id="UP000256970"/>
    </source>
</evidence>
<feature type="domain" description="SAC" evidence="2">
    <location>
        <begin position="120"/>
        <end position="460"/>
    </location>
</feature>
<dbReference type="GO" id="GO:0043812">
    <property type="term" value="F:phosphatidylinositol-4-phosphate phosphatase activity"/>
    <property type="evidence" value="ECO:0007669"/>
    <property type="project" value="TreeGrafter"/>
</dbReference>
<keyword evidence="1" id="KW-1133">Transmembrane helix</keyword>
<protein>
    <recommendedName>
        <fullName evidence="2">SAC domain-containing protein</fullName>
    </recommendedName>
</protein>
<dbReference type="EMBL" id="FNXT01000898">
    <property type="protein sequence ID" value="SZX69062.1"/>
    <property type="molecule type" value="Genomic_DNA"/>
</dbReference>
<dbReference type="GO" id="GO:0046856">
    <property type="term" value="P:phosphatidylinositol dephosphorylation"/>
    <property type="evidence" value="ECO:0007669"/>
    <property type="project" value="TreeGrafter"/>
</dbReference>
<dbReference type="PROSITE" id="PS50275">
    <property type="entry name" value="SAC"/>
    <property type="match status" value="1"/>
</dbReference>
<dbReference type="Proteomes" id="UP000256970">
    <property type="component" value="Unassembled WGS sequence"/>
</dbReference>
<dbReference type="GO" id="GO:0005783">
    <property type="term" value="C:endoplasmic reticulum"/>
    <property type="evidence" value="ECO:0007669"/>
    <property type="project" value="TreeGrafter"/>
</dbReference>
<dbReference type="AlphaFoldDB" id="A0A383VW86"/>
<feature type="transmembrane region" description="Helical" evidence="1">
    <location>
        <begin position="528"/>
        <end position="549"/>
    </location>
</feature>
<dbReference type="Pfam" id="PF02383">
    <property type="entry name" value="Syja_N"/>
    <property type="match status" value="1"/>
</dbReference>
<evidence type="ECO:0000313" key="3">
    <source>
        <dbReference type="EMBL" id="SZX69062.1"/>
    </source>
</evidence>
<keyword evidence="1" id="KW-0472">Membrane</keyword>
<keyword evidence="1" id="KW-0812">Transmembrane</keyword>
<dbReference type="InterPro" id="IPR002013">
    <property type="entry name" value="SAC_dom"/>
</dbReference>
<evidence type="ECO:0000256" key="1">
    <source>
        <dbReference type="SAM" id="Phobius"/>
    </source>
</evidence>
<dbReference type="PANTHER" id="PTHR45662:SF2">
    <property type="entry name" value="PHOSPHATIDYLINOSITOL-3-PHOSPHATASE SAC1"/>
    <property type="match status" value="1"/>
</dbReference>